<dbReference type="AlphaFoldDB" id="A0A2T2NV76"/>
<keyword evidence="3" id="KW-1185">Reference proteome</keyword>
<proteinExistence type="predicted"/>
<evidence type="ECO:0000313" key="3">
    <source>
        <dbReference type="Proteomes" id="UP000240883"/>
    </source>
</evidence>
<protein>
    <submittedName>
        <fullName evidence="2">Uncharacterized protein</fullName>
    </submittedName>
</protein>
<dbReference type="EMBL" id="KZ678133">
    <property type="protein sequence ID" value="PSN68988.1"/>
    <property type="molecule type" value="Genomic_DNA"/>
</dbReference>
<sequence>MSSAQNSSSGSQRPTGRTGGGMNRYPCVNALAEGHPSNYYWVEGSNNLCVHCQSAPPR</sequence>
<accession>A0A2T2NV76</accession>
<evidence type="ECO:0000256" key="1">
    <source>
        <dbReference type="SAM" id="MobiDB-lite"/>
    </source>
</evidence>
<evidence type="ECO:0000313" key="2">
    <source>
        <dbReference type="EMBL" id="PSN68988.1"/>
    </source>
</evidence>
<organism evidence="2 3">
    <name type="scientific">Corynespora cassiicola Philippines</name>
    <dbReference type="NCBI Taxonomy" id="1448308"/>
    <lineage>
        <taxon>Eukaryota</taxon>
        <taxon>Fungi</taxon>
        <taxon>Dikarya</taxon>
        <taxon>Ascomycota</taxon>
        <taxon>Pezizomycotina</taxon>
        <taxon>Dothideomycetes</taxon>
        <taxon>Pleosporomycetidae</taxon>
        <taxon>Pleosporales</taxon>
        <taxon>Corynesporascaceae</taxon>
        <taxon>Corynespora</taxon>
    </lineage>
</organism>
<dbReference type="Proteomes" id="UP000240883">
    <property type="component" value="Unassembled WGS sequence"/>
</dbReference>
<feature type="compositionally biased region" description="Low complexity" evidence="1">
    <location>
        <begin position="1"/>
        <end position="11"/>
    </location>
</feature>
<feature type="region of interest" description="Disordered" evidence="1">
    <location>
        <begin position="1"/>
        <end position="23"/>
    </location>
</feature>
<gene>
    <name evidence="2" type="ORF">BS50DRAFT_572177</name>
</gene>
<name>A0A2T2NV76_CORCC</name>
<reference evidence="2 3" key="1">
    <citation type="journal article" date="2018" name="Front. Microbiol.">
        <title>Genome-Wide Analysis of Corynespora cassiicola Leaf Fall Disease Putative Effectors.</title>
        <authorList>
            <person name="Lopez D."/>
            <person name="Ribeiro S."/>
            <person name="Label P."/>
            <person name="Fumanal B."/>
            <person name="Venisse J.S."/>
            <person name="Kohler A."/>
            <person name="de Oliveira R.R."/>
            <person name="Labutti K."/>
            <person name="Lipzen A."/>
            <person name="Lail K."/>
            <person name="Bauer D."/>
            <person name="Ohm R.A."/>
            <person name="Barry K.W."/>
            <person name="Spatafora J."/>
            <person name="Grigoriev I.V."/>
            <person name="Martin F.M."/>
            <person name="Pujade-Renaud V."/>
        </authorList>
    </citation>
    <scope>NUCLEOTIDE SEQUENCE [LARGE SCALE GENOMIC DNA]</scope>
    <source>
        <strain evidence="2 3">Philippines</strain>
    </source>
</reference>